<reference evidence="2 3" key="1">
    <citation type="submission" date="2017-09" db="EMBL/GenBank/DDBJ databases">
        <title>Genome sequencing of Besnoitia besnoiti strain Bb-Ger1.</title>
        <authorList>
            <person name="Schares G."/>
            <person name="Venepally P."/>
            <person name="Lorenzi H.A."/>
        </authorList>
    </citation>
    <scope>NUCLEOTIDE SEQUENCE [LARGE SCALE GENOMIC DNA]</scope>
    <source>
        <strain evidence="2 3">Bb-Ger1</strain>
    </source>
</reference>
<feature type="region of interest" description="Disordered" evidence="1">
    <location>
        <begin position="20"/>
        <end position="75"/>
    </location>
</feature>
<dbReference type="RefSeq" id="XP_029222753.1">
    <property type="nucleotide sequence ID" value="XM_029359840.1"/>
</dbReference>
<dbReference type="VEuPathDB" id="ToxoDB:BESB_010860"/>
<feature type="compositionally biased region" description="Polar residues" evidence="1">
    <location>
        <begin position="594"/>
        <end position="606"/>
    </location>
</feature>
<keyword evidence="3" id="KW-1185">Reference proteome</keyword>
<feature type="compositionally biased region" description="Polar residues" evidence="1">
    <location>
        <begin position="360"/>
        <end position="369"/>
    </location>
</feature>
<feature type="compositionally biased region" description="Polar residues" evidence="1">
    <location>
        <begin position="376"/>
        <end position="392"/>
    </location>
</feature>
<accession>A0A2A9MMX7</accession>
<dbReference type="EMBL" id="NWUJ01000001">
    <property type="protein sequence ID" value="PFH38744.1"/>
    <property type="molecule type" value="Genomic_DNA"/>
</dbReference>
<dbReference type="GeneID" id="40306148"/>
<comment type="caution">
    <text evidence="2">The sequence shown here is derived from an EMBL/GenBank/DDBJ whole genome shotgun (WGS) entry which is preliminary data.</text>
</comment>
<protein>
    <submittedName>
        <fullName evidence="2">Uncharacterized protein</fullName>
    </submittedName>
</protein>
<feature type="region of interest" description="Disordered" evidence="1">
    <location>
        <begin position="189"/>
        <end position="245"/>
    </location>
</feature>
<feature type="compositionally biased region" description="Gly residues" evidence="1">
    <location>
        <begin position="34"/>
        <end position="51"/>
    </location>
</feature>
<feature type="region of interest" description="Disordered" evidence="1">
    <location>
        <begin position="357"/>
        <end position="395"/>
    </location>
</feature>
<proteinExistence type="predicted"/>
<dbReference type="KEGG" id="bbes:BESB_010860"/>
<feature type="compositionally biased region" description="Polar residues" evidence="1">
    <location>
        <begin position="217"/>
        <end position="228"/>
    </location>
</feature>
<evidence type="ECO:0000313" key="2">
    <source>
        <dbReference type="EMBL" id="PFH38744.1"/>
    </source>
</evidence>
<organism evidence="2 3">
    <name type="scientific">Besnoitia besnoiti</name>
    <name type="common">Apicomplexan protozoan</name>
    <dbReference type="NCBI Taxonomy" id="94643"/>
    <lineage>
        <taxon>Eukaryota</taxon>
        <taxon>Sar</taxon>
        <taxon>Alveolata</taxon>
        <taxon>Apicomplexa</taxon>
        <taxon>Conoidasida</taxon>
        <taxon>Coccidia</taxon>
        <taxon>Eucoccidiorida</taxon>
        <taxon>Eimeriorina</taxon>
        <taxon>Sarcocystidae</taxon>
        <taxon>Besnoitia</taxon>
    </lineage>
</organism>
<feature type="region of interest" description="Disordered" evidence="1">
    <location>
        <begin position="110"/>
        <end position="155"/>
    </location>
</feature>
<sequence>MNRGEAGSYVVLLACASYSGYESRSGEPPHSGVHSGGGPGNAANDRGGGPAQVGQMASTRRQPSKPLPSAPDLRIQAPPAYPLFMKSVSSCRSGRPLEWKAYGSGERCEWRSRRKRLVPGGSPEQRRGPRRKKGAKRDHEPSEQALNLPEATAPNALVGERSEVVWGGGAGGVPNLAWLEDGQSSLWTQDSPAVHRSEAPAEAAQRNDLARPPSNPTFPSHGSQSSPIASVMHAPQTRVSSRSAEQLSVPVAAGSAVPGSQAWLPAVPAPVYTAPQVQPVLRAVPGTSGGEGRQVHTSLPELLLLTGERSLPQVPPASSLTLIGYGAPLLPLGNGPDAQPPMPHWLVHLIPRHMTPGDVTKTTSQSVEQTVVPASGVTSSSTTVPRRFNSNAGGDFTASLATSQKTSWGKVPHDTADSQVVLESSKTAQPPTGSPQPIALNAEKSDIDQSAGVHGDAHIRGTANHGESSSWQLTKPPKAPLKDGQPQAPERAPPRAQPPPFNPWRVKSGLLERRIVEKLPPLKIPPLRGRPEVGGRGGGRGQVRAGSEHENASRVTSEPSTMAHADTVVRSSKRTQKNSESRFMVGGRPKDTGRSQSGAESSSWQLTKPPKAPLKDGQPQAPERAPPRAQPPPFNPWRVKSGLLERRELNIISRTTLFLWRPR</sequence>
<feature type="compositionally biased region" description="Gly residues" evidence="1">
    <location>
        <begin position="532"/>
        <end position="541"/>
    </location>
</feature>
<dbReference type="AlphaFoldDB" id="A0A2A9MMX7"/>
<feature type="region of interest" description="Disordered" evidence="1">
    <location>
        <begin position="447"/>
        <end position="640"/>
    </location>
</feature>
<gene>
    <name evidence="2" type="ORF">BESB_010860</name>
</gene>
<dbReference type="Proteomes" id="UP000224006">
    <property type="component" value="Chromosome I"/>
</dbReference>
<name>A0A2A9MMX7_BESBE</name>
<evidence type="ECO:0000256" key="1">
    <source>
        <dbReference type="SAM" id="MobiDB-lite"/>
    </source>
</evidence>
<evidence type="ECO:0000313" key="3">
    <source>
        <dbReference type="Proteomes" id="UP000224006"/>
    </source>
</evidence>